<keyword evidence="7 8" id="KW-0998">Cell outer membrane</keyword>
<organism evidence="13 14">
    <name type="scientific">Caulobacter segnis</name>
    <dbReference type="NCBI Taxonomy" id="88688"/>
    <lineage>
        <taxon>Bacteria</taxon>
        <taxon>Pseudomonadati</taxon>
        <taxon>Pseudomonadota</taxon>
        <taxon>Alphaproteobacteria</taxon>
        <taxon>Caulobacterales</taxon>
        <taxon>Caulobacteraceae</taxon>
        <taxon>Caulobacter</taxon>
    </lineage>
</organism>
<evidence type="ECO:0000313" key="14">
    <source>
        <dbReference type="Proteomes" id="UP000240527"/>
    </source>
</evidence>
<sequence length="1003" mass="108761">MSYRHILFSGAAALACALATASTAQTTAPAPEQDAATVEQVVVTGSRIRTPNLQSNVPVTSISAAQVQNTGIVSVGDILNELPSIRSTFSSSNSTRFIGTAGLNFLDLRGLGTTRTLVLVNGRRHVSSSEGSNEVDTNTIPTDLIDRIDVVTGGNSAIYGSDAIGGVVNFVLKRNFEGLQLRAQDGISSRGDGNAWFVSGTAGRNFAEDRGNVALSVEYAKQEDIYFSDRRQFRERGGFVIVDSDPAGSPNGSDGIPDRIFVSDIHSLLLSEGGTFQPSCTAGNPLTCRPDGRARLFRFQQDGTLREADYGQDFRPLANSSAGGDGSTLRRYGQLQPQTERLAVNLIGHFDVNRAFRPYVEAKYVRNKVFQQSSPSFDQPLLLNSGDQISLDNPFLSAETRAFIAARLPAGATTFRLNRNNLDLGVREESIRRETYRAVLGAEGDIGDAWRYDVSATYGEFKKRTLSRNNRVEQRYAYALDAVRSPTGQIVCRVTVDPTARVPYAPDLASYVAGDVAACVPLNPFGEGAPSEAAKAYVNTTSRSDGKQTQAVFSGSISGDTSPWFSLPAGPIGLAAGAEYRRETAREEYDELVRRGGTFLNAIPIFDPPAFSVKEAFAEIRVPVLANLPWAEELSVNGAVRGADYSGATGKVLAYNAGVIYAPIRDVRFRANYSKSVRAPLLAELYSAPSQNFASVSDPCDVANIGSGTATRAANCAAAGIPVGFINDEARAATTEITSAGNPRLGEETAKSWTIGAVLQPRFVPGLTVSVDYYDIKLANVISSVAPQQVLNNCYDAANLDNAFCALFQRDPTTKFFVPGSLQDTSLNFAKRRARGVDSDINYRFDLPQDSGTVNLRGTVTYVVQRDNYPFIDDPNRPDQILYELGDPRWAFNISAQWRKDKLTVGYQGRYIGKMSVDVIENIKSVGGRPPQNADFATINYYPDVMYHDLTAEYAINGNYTVYGGMENVFDRLPPYRLTGAGEGSGIYDNRGRYMYLGVKANF</sequence>
<protein>
    <submittedName>
        <fullName evidence="13">TonB-dependent receptor</fullName>
    </submittedName>
</protein>
<dbReference type="PROSITE" id="PS51257">
    <property type="entry name" value="PROKAR_LIPOPROTEIN"/>
    <property type="match status" value="1"/>
</dbReference>
<feature type="domain" description="TonB-dependent receptor-like beta-barrel" evidence="11">
    <location>
        <begin position="427"/>
        <end position="969"/>
    </location>
</feature>
<name>A0ABM6TJY2_9CAUL</name>
<evidence type="ECO:0000256" key="8">
    <source>
        <dbReference type="PROSITE-ProRule" id="PRU01360"/>
    </source>
</evidence>
<dbReference type="InterPro" id="IPR000531">
    <property type="entry name" value="Beta-barrel_TonB"/>
</dbReference>
<accession>A0ABM6TJY2</accession>
<dbReference type="Gene3D" id="2.170.130.10">
    <property type="entry name" value="TonB-dependent receptor, plug domain"/>
    <property type="match status" value="1"/>
</dbReference>
<evidence type="ECO:0000313" key="13">
    <source>
        <dbReference type="EMBL" id="AVQ03542.1"/>
    </source>
</evidence>
<comment type="subcellular location">
    <subcellularLocation>
        <location evidence="1 8">Cell outer membrane</location>
        <topology evidence="1 8">Multi-pass membrane protein</topology>
    </subcellularLocation>
</comment>
<evidence type="ECO:0000259" key="12">
    <source>
        <dbReference type="Pfam" id="PF07715"/>
    </source>
</evidence>
<dbReference type="PANTHER" id="PTHR47234:SF2">
    <property type="entry name" value="TONB-DEPENDENT RECEPTOR"/>
    <property type="match status" value="1"/>
</dbReference>
<gene>
    <name evidence="13" type="ORF">B7G68_17840</name>
</gene>
<comment type="similarity">
    <text evidence="8 9">Belongs to the TonB-dependent receptor family.</text>
</comment>
<keyword evidence="3 8" id="KW-1134">Transmembrane beta strand</keyword>
<evidence type="ECO:0000256" key="9">
    <source>
        <dbReference type="RuleBase" id="RU003357"/>
    </source>
</evidence>
<evidence type="ECO:0000259" key="11">
    <source>
        <dbReference type="Pfam" id="PF00593"/>
    </source>
</evidence>
<evidence type="ECO:0000256" key="10">
    <source>
        <dbReference type="SAM" id="SignalP"/>
    </source>
</evidence>
<dbReference type="InterPro" id="IPR036942">
    <property type="entry name" value="Beta-barrel_TonB_sf"/>
</dbReference>
<evidence type="ECO:0000256" key="7">
    <source>
        <dbReference type="ARBA" id="ARBA00023237"/>
    </source>
</evidence>
<evidence type="ECO:0000256" key="6">
    <source>
        <dbReference type="ARBA" id="ARBA00023136"/>
    </source>
</evidence>
<feature type="domain" description="TonB-dependent receptor plug" evidence="12">
    <location>
        <begin position="54"/>
        <end position="167"/>
    </location>
</feature>
<evidence type="ECO:0000256" key="2">
    <source>
        <dbReference type="ARBA" id="ARBA00022448"/>
    </source>
</evidence>
<dbReference type="Pfam" id="PF07715">
    <property type="entry name" value="Plug"/>
    <property type="match status" value="1"/>
</dbReference>
<keyword evidence="14" id="KW-1185">Reference proteome</keyword>
<keyword evidence="13" id="KW-0675">Receptor</keyword>
<dbReference type="InterPro" id="IPR037066">
    <property type="entry name" value="Plug_dom_sf"/>
</dbReference>
<feature type="signal peptide" evidence="10">
    <location>
        <begin position="1"/>
        <end position="24"/>
    </location>
</feature>
<dbReference type="RefSeq" id="WP_013080560.1">
    <property type="nucleotide sequence ID" value="NZ_CP027850.1"/>
</dbReference>
<keyword evidence="6 8" id="KW-0472">Membrane</keyword>
<evidence type="ECO:0000256" key="4">
    <source>
        <dbReference type="ARBA" id="ARBA00022692"/>
    </source>
</evidence>
<feature type="chain" id="PRO_5047083034" evidence="10">
    <location>
        <begin position="25"/>
        <end position="1003"/>
    </location>
</feature>
<dbReference type="Pfam" id="PF00593">
    <property type="entry name" value="TonB_dep_Rec_b-barrel"/>
    <property type="match status" value="1"/>
</dbReference>
<dbReference type="Proteomes" id="UP000240527">
    <property type="component" value="Chromosome"/>
</dbReference>
<dbReference type="PANTHER" id="PTHR47234">
    <property type="match status" value="1"/>
</dbReference>
<evidence type="ECO:0000256" key="3">
    <source>
        <dbReference type="ARBA" id="ARBA00022452"/>
    </source>
</evidence>
<dbReference type="EMBL" id="CP027850">
    <property type="protein sequence ID" value="AVQ03542.1"/>
    <property type="molecule type" value="Genomic_DNA"/>
</dbReference>
<keyword evidence="5 9" id="KW-0798">TonB box</keyword>
<evidence type="ECO:0000256" key="5">
    <source>
        <dbReference type="ARBA" id="ARBA00023077"/>
    </source>
</evidence>
<dbReference type="SUPFAM" id="SSF56935">
    <property type="entry name" value="Porins"/>
    <property type="match status" value="1"/>
</dbReference>
<reference evidence="13 14" key="1">
    <citation type="journal article" date="2015" name="Biotechnol. Bioeng.">
        <title>Genome sequence and phenotypic characterization of Caulobacter segnis.</title>
        <authorList>
            <person name="Patel S."/>
            <person name="Fletcher B."/>
            <person name="Scott D.C."/>
            <person name="Ely B."/>
        </authorList>
    </citation>
    <scope>NUCLEOTIDE SEQUENCE [LARGE SCALE GENOMIC DNA]</scope>
    <source>
        <strain evidence="13 14">TK0059</strain>
    </source>
</reference>
<dbReference type="InterPro" id="IPR012910">
    <property type="entry name" value="Plug_dom"/>
</dbReference>
<dbReference type="Gene3D" id="2.40.170.20">
    <property type="entry name" value="TonB-dependent receptor, beta-barrel domain"/>
    <property type="match status" value="1"/>
</dbReference>
<dbReference type="InterPro" id="IPR039426">
    <property type="entry name" value="TonB-dep_rcpt-like"/>
</dbReference>
<evidence type="ECO:0000256" key="1">
    <source>
        <dbReference type="ARBA" id="ARBA00004571"/>
    </source>
</evidence>
<keyword evidence="2 8" id="KW-0813">Transport</keyword>
<dbReference type="PROSITE" id="PS52016">
    <property type="entry name" value="TONB_DEPENDENT_REC_3"/>
    <property type="match status" value="1"/>
</dbReference>
<keyword evidence="10" id="KW-0732">Signal</keyword>
<keyword evidence="4 8" id="KW-0812">Transmembrane</keyword>
<proteinExistence type="inferred from homology"/>